<dbReference type="InterPro" id="IPR007324">
    <property type="entry name" value="Sugar-bd_dom_put"/>
</dbReference>
<reference evidence="2 3" key="1">
    <citation type="submission" date="2021-03" db="EMBL/GenBank/DDBJ databases">
        <title>Sequencing the genomes of 1000 actinobacteria strains.</title>
        <authorList>
            <person name="Klenk H.-P."/>
        </authorList>
    </citation>
    <scope>NUCLEOTIDE SEQUENCE [LARGE SCALE GENOMIC DNA]</scope>
    <source>
        <strain evidence="2 3">DSM 12544</strain>
    </source>
</reference>
<gene>
    <name evidence="2" type="ORF">JOF45_002262</name>
</gene>
<comment type="caution">
    <text evidence="2">The sequence shown here is derived from an EMBL/GenBank/DDBJ whole genome shotgun (WGS) entry which is preliminary data.</text>
</comment>
<dbReference type="GO" id="GO:0003677">
    <property type="term" value="F:DNA binding"/>
    <property type="evidence" value="ECO:0007669"/>
    <property type="project" value="UniProtKB-KW"/>
</dbReference>
<keyword evidence="3" id="KW-1185">Reference proteome</keyword>
<organism evidence="2 3">
    <name type="scientific">Nesterenkonia lacusekhoensis</name>
    <dbReference type="NCBI Taxonomy" id="150832"/>
    <lineage>
        <taxon>Bacteria</taxon>
        <taxon>Bacillati</taxon>
        <taxon>Actinomycetota</taxon>
        <taxon>Actinomycetes</taxon>
        <taxon>Micrococcales</taxon>
        <taxon>Micrococcaceae</taxon>
        <taxon>Nesterenkonia</taxon>
    </lineage>
</organism>
<protein>
    <submittedName>
        <fullName evidence="2">DNA-binding transcriptional regulator LsrR (DeoR family)</fullName>
    </submittedName>
</protein>
<dbReference type="InterPro" id="IPR037171">
    <property type="entry name" value="NagB/RpiA_transferase-like"/>
</dbReference>
<name>A0ABS4T4B0_9MICC</name>
<proteinExistence type="predicted"/>
<dbReference type="Proteomes" id="UP001519331">
    <property type="component" value="Unassembled WGS sequence"/>
</dbReference>
<dbReference type="Gene3D" id="3.40.50.1360">
    <property type="match status" value="1"/>
</dbReference>
<sequence>MPLRIAAAVGPHKAPSIIAAARTGWFNSLVTDEATARAIDRSLTGALSAG</sequence>
<evidence type="ECO:0000313" key="3">
    <source>
        <dbReference type="Proteomes" id="UP001519331"/>
    </source>
</evidence>
<dbReference type="EMBL" id="JAGINX010000001">
    <property type="protein sequence ID" value="MBP2319243.1"/>
    <property type="molecule type" value="Genomic_DNA"/>
</dbReference>
<evidence type="ECO:0000259" key="1">
    <source>
        <dbReference type="Pfam" id="PF04198"/>
    </source>
</evidence>
<feature type="domain" description="Sugar-binding" evidence="1">
    <location>
        <begin position="2"/>
        <end position="39"/>
    </location>
</feature>
<dbReference type="Pfam" id="PF04198">
    <property type="entry name" value="Sugar-bind"/>
    <property type="match status" value="1"/>
</dbReference>
<keyword evidence="2" id="KW-0238">DNA-binding</keyword>
<accession>A0ABS4T4B0</accession>
<dbReference type="SUPFAM" id="SSF100950">
    <property type="entry name" value="NagB/RpiA/CoA transferase-like"/>
    <property type="match status" value="1"/>
</dbReference>
<evidence type="ECO:0000313" key="2">
    <source>
        <dbReference type="EMBL" id="MBP2319243.1"/>
    </source>
</evidence>